<dbReference type="AlphaFoldDB" id="A0A0A9SGQ8"/>
<reference evidence="1" key="2">
    <citation type="journal article" date="2015" name="Data Brief">
        <title>Shoot transcriptome of the giant reed, Arundo donax.</title>
        <authorList>
            <person name="Barrero R.A."/>
            <person name="Guerrero F.D."/>
            <person name="Moolhuijzen P."/>
            <person name="Goolsby J.A."/>
            <person name="Tidwell J."/>
            <person name="Bellgard S.E."/>
            <person name="Bellgard M.I."/>
        </authorList>
    </citation>
    <scope>NUCLEOTIDE SEQUENCE</scope>
    <source>
        <tissue evidence="1">Shoot tissue taken approximately 20 cm above the soil surface</tissue>
    </source>
</reference>
<dbReference type="EMBL" id="GBRH01247682">
    <property type="protein sequence ID" value="JAD50213.1"/>
    <property type="molecule type" value="Transcribed_RNA"/>
</dbReference>
<organism evidence="1">
    <name type="scientific">Arundo donax</name>
    <name type="common">Giant reed</name>
    <name type="synonym">Donax arundinaceus</name>
    <dbReference type="NCBI Taxonomy" id="35708"/>
    <lineage>
        <taxon>Eukaryota</taxon>
        <taxon>Viridiplantae</taxon>
        <taxon>Streptophyta</taxon>
        <taxon>Embryophyta</taxon>
        <taxon>Tracheophyta</taxon>
        <taxon>Spermatophyta</taxon>
        <taxon>Magnoliopsida</taxon>
        <taxon>Liliopsida</taxon>
        <taxon>Poales</taxon>
        <taxon>Poaceae</taxon>
        <taxon>PACMAD clade</taxon>
        <taxon>Arundinoideae</taxon>
        <taxon>Arundineae</taxon>
        <taxon>Arundo</taxon>
    </lineage>
</organism>
<protein>
    <submittedName>
        <fullName evidence="1">Uncharacterized protein</fullName>
    </submittedName>
</protein>
<sequence>MIDRYLGLYANVNDPVVSSSHKATSGTGTSSEI</sequence>
<reference evidence="1" key="1">
    <citation type="submission" date="2014-09" db="EMBL/GenBank/DDBJ databases">
        <authorList>
            <person name="Magalhaes I.L.F."/>
            <person name="Oliveira U."/>
            <person name="Santos F.R."/>
            <person name="Vidigal T.H.D.A."/>
            <person name="Brescovit A.D."/>
            <person name="Santos A.J."/>
        </authorList>
    </citation>
    <scope>NUCLEOTIDE SEQUENCE</scope>
    <source>
        <tissue evidence="1">Shoot tissue taken approximately 20 cm above the soil surface</tissue>
    </source>
</reference>
<accession>A0A0A9SGQ8</accession>
<proteinExistence type="predicted"/>
<evidence type="ECO:0000313" key="1">
    <source>
        <dbReference type="EMBL" id="JAD50213.1"/>
    </source>
</evidence>
<name>A0A0A9SGQ8_ARUDO</name>